<dbReference type="InterPro" id="IPR036866">
    <property type="entry name" value="RibonucZ/Hydroxyglut_hydro"/>
</dbReference>
<dbReference type="Gene3D" id="3.60.15.10">
    <property type="entry name" value="Ribonuclease Z/Hydroxyacylglutathione hydrolase-like"/>
    <property type="match status" value="1"/>
</dbReference>
<dbReference type="EMBL" id="JACJQU010000004">
    <property type="protein sequence ID" value="MBD2293907.1"/>
    <property type="molecule type" value="Genomic_DNA"/>
</dbReference>
<reference evidence="2" key="1">
    <citation type="journal article" date="2020" name="ISME J.">
        <title>Comparative genomics reveals insights into cyanobacterial evolution and habitat adaptation.</title>
        <authorList>
            <person name="Chen M.Y."/>
            <person name="Teng W.K."/>
            <person name="Zhao L."/>
            <person name="Hu C.X."/>
            <person name="Zhou Y.K."/>
            <person name="Han B.P."/>
            <person name="Song L.R."/>
            <person name="Shu W.S."/>
        </authorList>
    </citation>
    <scope>NUCLEOTIDE SEQUENCE [LARGE SCALE GENOMIC DNA]</scope>
    <source>
        <strain evidence="2">FACHB-251</strain>
    </source>
</reference>
<gene>
    <name evidence="1" type="ORF">H6G06_10470</name>
</gene>
<protein>
    <submittedName>
        <fullName evidence="1">MBL fold metallo-hydrolase</fullName>
    </submittedName>
</protein>
<organism evidence="1 2">
    <name type="scientific">Anabaena sphaerica FACHB-251</name>
    <dbReference type="NCBI Taxonomy" id="2692883"/>
    <lineage>
        <taxon>Bacteria</taxon>
        <taxon>Bacillati</taxon>
        <taxon>Cyanobacteriota</taxon>
        <taxon>Cyanophyceae</taxon>
        <taxon>Nostocales</taxon>
        <taxon>Nostocaceae</taxon>
        <taxon>Anabaena</taxon>
    </lineage>
</organism>
<dbReference type="SUPFAM" id="SSF56281">
    <property type="entry name" value="Metallo-hydrolase/oxidoreductase"/>
    <property type="match status" value="1"/>
</dbReference>
<accession>A0A926WG82</accession>
<proteinExistence type="predicted"/>
<dbReference type="AlphaFoldDB" id="A0A926WG82"/>
<dbReference type="Proteomes" id="UP000662185">
    <property type="component" value="Unassembled WGS sequence"/>
</dbReference>
<dbReference type="CDD" id="cd07715">
    <property type="entry name" value="TaR3-like_MBL-fold"/>
    <property type="match status" value="1"/>
</dbReference>
<comment type="caution">
    <text evidence="1">The sequence shown here is derived from an EMBL/GenBank/DDBJ whole genome shotgun (WGS) entry which is preliminary data.</text>
</comment>
<evidence type="ECO:0000313" key="1">
    <source>
        <dbReference type="EMBL" id="MBD2293907.1"/>
    </source>
</evidence>
<name>A0A926WG82_9NOST</name>
<dbReference type="RefSeq" id="WP_190559731.1">
    <property type="nucleotide sequence ID" value="NZ_JACJQU010000004.1"/>
</dbReference>
<evidence type="ECO:0000313" key="2">
    <source>
        <dbReference type="Proteomes" id="UP000662185"/>
    </source>
</evidence>
<sequence length="311" mass="35049">MSNIERSDSQSYVNDELTPPLNYLAGEFWVKFWGVRGLIPTPNSHTCRYGSNTACIEIYVAGQRLIFDGGTGLRILGKMWQQQQQQQEPLEAHLFFTNCQSNRIQGFPFFAPAFVADNCFHIYGTAASNGASIKQCLCDQMLQPHFPYPLQVMQSELLFYNLIPGNAVELGEVKIKTALINKAQRSIGYRVSWGDYSIAYATDLHKSLDLEEQNQILLIIQDVDLLVVNATYTPPTDKNHEYAELLWKTPVDLAQAAGVKKLVISHHHPDDDDDFLDKIQDEVKSALPKVLLAYEGMILPVGKREQVTGDR</sequence>
<keyword evidence="2" id="KW-1185">Reference proteome</keyword>